<feature type="region of interest" description="Disordered" evidence="1">
    <location>
        <begin position="135"/>
        <end position="155"/>
    </location>
</feature>
<evidence type="ECO:0000313" key="3">
    <source>
        <dbReference type="Proteomes" id="UP000325395"/>
    </source>
</evidence>
<sequence length="155" mass="17895">MNPGLPSNWLSVVLVARSISFYDLRLPLNTSNFLALGDVLRLQLPSPPLCRTGRKERKGRRTRERKKERIEWNKQIKGKGRKESLSIEVDNRKKFGRSGGWRAQEKRMFSVTGDNRLRRLTLRRRDSAFAFLAQKPSPRSHSFPLGRLLPPSVNS</sequence>
<evidence type="ECO:0000256" key="1">
    <source>
        <dbReference type="SAM" id="MobiDB-lite"/>
    </source>
</evidence>
<keyword evidence="3" id="KW-1185">Reference proteome</keyword>
<dbReference type="EMBL" id="ML735790">
    <property type="protein sequence ID" value="KAE8414223.1"/>
    <property type="molecule type" value="Genomic_DNA"/>
</dbReference>
<protein>
    <submittedName>
        <fullName evidence="2">Uncharacterized protein</fullName>
    </submittedName>
</protein>
<dbReference type="Proteomes" id="UP000325395">
    <property type="component" value="Unassembled WGS sequence"/>
</dbReference>
<gene>
    <name evidence="2" type="ORF">BDV36DRAFT_12421</name>
</gene>
<reference evidence="2 3" key="1">
    <citation type="submission" date="2019-04" db="EMBL/GenBank/DDBJ databases">
        <authorList>
            <consortium name="DOE Joint Genome Institute"/>
            <person name="Mondo S."/>
            <person name="Kjaerbolling I."/>
            <person name="Vesth T."/>
            <person name="Frisvad J.C."/>
            <person name="Nybo J.L."/>
            <person name="Theobald S."/>
            <person name="Kildgaard S."/>
            <person name="Isbrandt T."/>
            <person name="Kuo A."/>
            <person name="Sato A."/>
            <person name="Lyhne E.K."/>
            <person name="Kogle M.E."/>
            <person name="Wiebenga A."/>
            <person name="Kun R.S."/>
            <person name="Lubbers R.J."/>
            <person name="Makela M.R."/>
            <person name="Barry K."/>
            <person name="Chovatia M."/>
            <person name="Clum A."/>
            <person name="Daum C."/>
            <person name="Haridas S."/>
            <person name="He G."/>
            <person name="LaButti K."/>
            <person name="Lipzen A."/>
            <person name="Riley R."/>
            <person name="Salamov A."/>
            <person name="Simmons B.A."/>
            <person name="Magnuson J.K."/>
            <person name="Henrissat B."/>
            <person name="Mortensen U.H."/>
            <person name="Larsen T.O."/>
            <person name="Devries R.P."/>
            <person name="Grigoriev I.V."/>
            <person name="Machida M."/>
            <person name="Baker S.E."/>
            <person name="Andersen M.R."/>
            <person name="Cantor M.N."/>
            <person name="Hua S.X."/>
        </authorList>
    </citation>
    <scope>NUCLEOTIDE SEQUENCE [LARGE SCALE GENOMIC DNA]</scope>
    <source>
        <strain evidence="2 3">CBS 117616</strain>
    </source>
</reference>
<evidence type="ECO:0000313" key="2">
    <source>
        <dbReference type="EMBL" id="KAE8414223.1"/>
    </source>
</evidence>
<organism evidence="2 3">
    <name type="scientific">Aspergillus pseudocaelatus</name>
    <dbReference type="NCBI Taxonomy" id="1825620"/>
    <lineage>
        <taxon>Eukaryota</taxon>
        <taxon>Fungi</taxon>
        <taxon>Dikarya</taxon>
        <taxon>Ascomycota</taxon>
        <taxon>Pezizomycotina</taxon>
        <taxon>Eurotiomycetes</taxon>
        <taxon>Eurotiomycetidae</taxon>
        <taxon>Eurotiales</taxon>
        <taxon>Aspergillaceae</taxon>
        <taxon>Aspergillus</taxon>
        <taxon>Aspergillus subgen. Circumdati</taxon>
    </lineage>
</organism>
<accession>A0ABQ6WAT0</accession>
<proteinExistence type="predicted"/>
<name>A0ABQ6WAT0_9EURO</name>